<dbReference type="EMBL" id="FORM01000001">
    <property type="protein sequence ID" value="SFI55745.1"/>
    <property type="molecule type" value="Genomic_DNA"/>
</dbReference>
<evidence type="ECO:0000313" key="2">
    <source>
        <dbReference type="Proteomes" id="UP000199559"/>
    </source>
</evidence>
<sequence>MKIKIPPYPNYKITKKAISDIEKQSVKKADSSGLSNRLVMVVKFKNGEERVIRSRPVRHLNNLYVSAFPNPVHLFLSVAIEHFNQSEEIKNTNFPKCGKQIGEDIYILDIEENGTHECYNHYIKYRSSSIVMLVASIEAFLNHIVPNDYKYKTQRTRNGITKDVVFSKKKIESGNVPFNEKIDSLIPQMLNKESFWNNLESEKITIKKLYTSRKNIIHLKTNAEDDLTAYFDAIDKMLDLNIHDCIMATTNFMNNVEKDFIEFEK</sequence>
<gene>
    <name evidence="1" type="ORF">SAMN05443431_101270</name>
</gene>
<keyword evidence="2" id="KW-1185">Reference proteome</keyword>
<dbReference type="RefSeq" id="WP_090836795.1">
    <property type="nucleotide sequence ID" value="NZ_FORM01000001.1"/>
</dbReference>
<accession>A0A1I3J773</accession>
<reference evidence="2" key="1">
    <citation type="submission" date="2016-10" db="EMBL/GenBank/DDBJ databases">
        <authorList>
            <person name="Varghese N."/>
            <person name="Submissions S."/>
        </authorList>
    </citation>
    <scope>NUCLEOTIDE SEQUENCE [LARGE SCALE GENOMIC DNA]</scope>
    <source>
        <strain evidence="2">DSM 28881</strain>
    </source>
</reference>
<dbReference type="Proteomes" id="UP000199559">
    <property type="component" value="Unassembled WGS sequence"/>
</dbReference>
<organism evidence="1 2">
    <name type="scientific">Olleya namhaensis</name>
    <dbReference type="NCBI Taxonomy" id="1144750"/>
    <lineage>
        <taxon>Bacteria</taxon>
        <taxon>Pseudomonadati</taxon>
        <taxon>Bacteroidota</taxon>
        <taxon>Flavobacteriia</taxon>
        <taxon>Flavobacteriales</taxon>
        <taxon>Flavobacteriaceae</taxon>
    </lineage>
</organism>
<evidence type="ECO:0000313" key="1">
    <source>
        <dbReference type="EMBL" id="SFI55745.1"/>
    </source>
</evidence>
<protein>
    <recommendedName>
        <fullName evidence="3">RiboL-PSP-HEPN domain-containing protein</fullName>
    </recommendedName>
</protein>
<evidence type="ECO:0008006" key="3">
    <source>
        <dbReference type="Google" id="ProtNLM"/>
    </source>
</evidence>
<name>A0A1I3J773_9FLAO</name>
<dbReference type="AlphaFoldDB" id="A0A1I3J773"/>
<proteinExistence type="predicted"/>